<dbReference type="OrthoDB" id="9791970at2"/>
<dbReference type="GO" id="GO:0008137">
    <property type="term" value="F:NADH dehydrogenase (ubiquinone) activity"/>
    <property type="evidence" value="ECO:0007669"/>
    <property type="project" value="InterPro"/>
</dbReference>
<sequence length="117" mass="13465">MSGYLPIVLFLLVAGALGVIVMFVGAIVRPKKYEKVKFSVYECGMPSLDENRKRLNVRFYIIAMLFVIFDVETVFLYPWAVAFDMIGLFGLIEMILFIVILVFGYFYAWQKGALEWA</sequence>
<dbReference type="PANTHER" id="PTHR11058:SF9">
    <property type="entry name" value="NADH-UBIQUINONE OXIDOREDUCTASE CHAIN 3"/>
    <property type="match status" value="1"/>
</dbReference>
<comment type="function">
    <text evidence="7">NDH-1 shuttles electrons from NADH, via FMN and iron-sulfur (Fe-S) centers, to quinones in the respiratory chain. The immediate electron acceptor for the enzyme in this species is believed to be ubiquinone. Couples the redox reaction to proton translocation (for every two electrons transferred, four hydrogen ions are translocated across the cytoplasmic membrane), and thus conserves the redox energy in a proton gradient.</text>
</comment>
<keyword evidence="7" id="KW-1003">Cell membrane</keyword>
<feature type="transmembrane region" description="Helical" evidence="7">
    <location>
        <begin position="6"/>
        <end position="28"/>
    </location>
</feature>
<comment type="subunit">
    <text evidence="7">NDH-1 is composed of 14 different subunits. Subunits NuoA, H, J, K, L, M, N constitute the membrane sector of the complex.</text>
</comment>
<evidence type="ECO:0000256" key="8">
    <source>
        <dbReference type="RuleBase" id="RU003639"/>
    </source>
</evidence>
<dbReference type="InterPro" id="IPR038430">
    <property type="entry name" value="NDAH_ubi_oxred_su3_sf"/>
</dbReference>
<keyword evidence="7 8" id="KW-0874">Quinone</keyword>
<keyword evidence="3 7" id="KW-0813">Transport</keyword>
<dbReference type="GO" id="GO:0030964">
    <property type="term" value="C:NADH dehydrogenase complex"/>
    <property type="evidence" value="ECO:0007669"/>
    <property type="project" value="TreeGrafter"/>
</dbReference>
<dbReference type="Proteomes" id="UP000294614">
    <property type="component" value="Unassembled WGS sequence"/>
</dbReference>
<dbReference type="EC" id="7.1.1.-" evidence="7"/>
<evidence type="ECO:0000256" key="7">
    <source>
        <dbReference type="HAMAP-Rule" id="MF_01394"/>
    </source>
</evidence>
<dbReference type="GO" id="GO:0005886">
    <property type="term" value="C:plasma membrane"/>
    <property type="evidence" value="ECO:0007669"/>
    <property type="project" value="UniProtKB-SubCell"/>
</dbReference>
<dbReference type="RefSeq" id="WP_132871004.1">
    <property type="nucleotide sequence ID" value="NZ_JAJUHT010000003.1"/>
</dbReference>
<keyword evidence="4 7" id="KW-0812">Transmembrane</keyword>
<keyword evidence="7" id="KW-0830">Ubiquinone</keyword>
<keyword evidence="10" id="KW-1185">Reference proteome</keyword>
<dbReference type="GO" id="GO:0048038">
    <property type="term" value="F:quinone binding"/>
    <property type="evidence" value="ECO:0007669"/>
    <property type="project" value="UniProtKB-KW"/>
</dbReference>
<dbReference type="AlphaFoldDB" id="A0A4V6NEG8"/>
<keyword evidence="5 7" id="KW-1133">Transmembrane helix</keyword>
<evidence type="ECO:0000256" key="6">
    <source>
        <dbReference type="ARBA" id="ARBA00023136"/>
    </source>
</evidence>
<feature type="transmembrane region" description="Helical" evidence="7">
    <location>
        <begin position="59"/>
        <end position="80"/>
    </location>
</feature>
<dbReference type="InterPro" id="IPR023043">
    <property type="entry name" value="NAD(P)H_OxRDtase_bac/plastid"/>
</dbReference>
<dbReference type="GO" id="GO:0050136">
    <property type="term" value="F:NADH dehydrogenase (quinone) (non-electrogenic) activity"/>
    <property type="evidence" value="ECO:0007669"/>
    <property type="project" value="UniProtKB-UniRule"/>
</dbReference>
<reference evidence="9 10" key="1">
    <citation type="submission" date="2019-03" db="EMBL/GenBank/DDBJ databases">
        <title>Genomic Encyclopedia of Type Strains, Phase IV (KMG-IV): sequencing the most valuable type-strain genomes for metagenomic binning, comparative biology and taxonomic classification.</title>
        <authorList>
            <person name="Goeker M."/>
        </authorList>
    </citation>
    <scope>NUCLEOTIDE SEQUENCE [LARGE SCALE GENOMIC DNA]</scope>
    <source>
        <strain evidence="9 10">DSM 24984</strain>
    </source>
</reference>
<evidence type="ECO:0000313" key="9">
    <source>
        <dbReference type="EMBL" id="TCK61591.1"/>
    </source>
</evidence>
<name>A0A4V6NEG8_9BACT</name>
<evidence type="ECO:0000256" key="1">
    <source>
        <dbReference type="ARBA" id="ARBA00004141"/>
    </source>
</evidence>
<comment type="catalytic activity">
    <reaction evidence="7 8">
        <text>a quinone + NADH + 5 H(+)(in) = a quinol + NAD(+) + 4 H(+)(out)</text>
        <dbReference type="Rhea" id="RHEA:57888"/>
        <dbReference type="ChEBI" id="CHEBI:15378"/>
        <dbReference type="ChEBI" id="CHEBI:24646"/>
        <dbReference type="ChEBI" id="CHEBI:57540"/>
        <dbReference type="ChEBI" id="CHEBI:57945"/>
        <dbReference type="ChEBI" id="CHEBI:132124"/>
    </reaction>
</comment>
<dbReference type="PANTHER" id="PTHR11058">
    <property type="entry name" value="NADH-UBIQUINONE OXIDOREDUCTASE CHAIN 3"/>
    <property type="match status" value="1"/>
</dbReference>
<comment type="similarity">
    <text evidence="2 7 8">Belongs to the complex I subunit 3 family.</text>
</comment>
<evidence type="ECO:0000256" key="4">
    <source>
        <dbReference type="ARBA" id="ARBA00022692"/>
    </source>
</evidence>
<keyword evidence="6 7" id="KW-0472">Membrane</keyword>
<protein>
    <recommendedName>
        <fullName evidence="7">NADH-quinone oxidoreductase subunit A</fullName>
        <ecNumber evidence="7">7.1.1.-</ecNumber>
    </recommendedName>
    <alternativeName>
        <fullName evidence="7">NADH dehydrogenase I subunit A</fullName>
    </alternativeName>
    <alternativeName>
        <fullName evidence="7">NDH-1 subunit A</fullName>
    </alternativeName>
    <alternativeName>
        <fullName evidence="7">NUO1</fullName>
    </alternativeName>
</protein>
<accession>A0A4V6NEG8</accession>
<gene>
    <name evidence="7" type="primary">nuoA</name>
    <name evidence="9" type="ORF">C8D98_0092</name>
</gene>
<organism evidence="9 10">
    <name type="scientific">Seleniivibrio woodruffii</name>
    <dbReference type="NCBI Taxonomy" id="1078050"/>
    <lineage>
        <taxon>Bacteria</taxon>
        <taxon>Pseudomonadati</taxon>
        <taxon>Deferribacterota</taxon>
        <taxon>Deferribacteres</taxon>
        <taxon>Deferribacterales</taxon>
        <taxon>Geovibrionaceae</taxon>
        <taxon>Seleniivibrio</taxon>
    </lineage>
</organism>
<evidence type="ECO:0000256" key="3">
    <source>
        <dbReference type="ARBA" id="ARBA00022448"/>
    </source>
</evidence>
<dbReference type="InterPro" id="IPR000440">
    <property type="entry name" value="NADH_UbQ/plastoQ_OxRdtase_su3"/>
</dbReference>
<feature type="transmembrane region" description="Helical" evidence="7">
    <location>
        <begin position="86"/>
        <end position="108"/>
    </location>
</feature>
<evidence type="ECO:0000313" key="10">
    <source>
        <dbReference type="Proteomes" id="UP000294614"/>
    </source>
</evidence>
<dbReference type="HAMAP" id="MF_01394">
    <property type="entry name" value="NDH1_NuoA"/>
    <property type="match status" value="1"/>
</dbReference>
<dbReference type="Pfam" id="PF00507">
    <property type="entry name" value="Oxidored_q4"/>
    <property type="match status" value="1"/>
</dbReference>
<proteinExistence type="inferred from homology"/>
<comment type="caution">
    <text evidence="9">The sequence shown here is derived from an EMBL/GenBank/DDBJ whole genome shotgun (WGS) entry which is preliminary data.</text>
</comment>
<dbReference type="Gene3D" id="1.20.58.1610">
    <property type="entry name" value="NADH:ubiquinone/plastoquinone oxidoreductase, chain 3"/>
    <property type="match status" value="1"/>
</dbReference>
<evidence type="ECO:0000256" key="2">
    <source>
        <dbReference type="ARBA" id="ARBA00008472"/>
    </source>
</evidence>
<keyword evidence="7" id="KW-1278">Translocase</keyword>
<keyword evidence="7 8" id="KW-0520">NAD</keyword>
<dbReference type="EMBL" id="SMGG01000003">
    <property type="protein sequence ID" value="TCK61591.1"/>
    <property type="molecule type" value="Genomic_DNA"/>
</dbReference>
<evidence type="ECO:0000256" key="5">
    <source>
        <dbReference type="ARBA" id="ARBA00022989"/>
    </source>
</evidence>
<comment type="subcellular location">
    <subcellularLocation>
        <location evidence="7 8">Cell membrane</location>
        <topology evidence="7 8">Multi-pass membrane protein</topology>
    </subcellularLocation>
    <subcellularLocation>
        <location evidence="1">Membrane</location>
        <topology evidence="1">Multi-pass membrane protein</topology>
    </subcellularLocation>
</comment>